<protein>
    <submittedName>
        <fullName evidence="1">Uncharacterized protein</fullName>
    </submittedName>
</protein>
<reference evidence="1 2" key="1">
    <citation type="submission" date="2017-03" db="EMBL/GenBank/DDBJ databases">
        <authorList>
            <person name="Afonso C.L."/>
            <person name="Miller P.J."/>
            <person name="Scott M.A."/>
            <person name="Spackman E."/>
            <person name="Goraichik I."/>
            <person name="Dimitrov K.M."/>
            <person name="Suarez D.L."/>
            <person name="Swayne D.E."/>
        </authorList>
    </citation>
    <scope>NUCLEOTIDE SEQUENCE [LARGE SCALE GENOMIC DNA]</scope>
    <source>
        <strain evidence="1 2">CECT 7745</strain>
    </source>
</reference>
<proteinExistence type="predicted"/>
<gene>
    <name evidence="1" type="ORF">ROA7745_01881</name>
</gene>
<accession>A0A1X7BR37</accession>
<organism evidence="1 2">
    <name type="scientific">Roseovarius aestuarii</name>
    <dbReference type="NCBI Taxonomy" id="475083"/>
    <lineage>
        <taxon>Bacteria</taxon>
        <taxon>Pseudomonadati</taxon>
        <taxon>Pseudomonadota</taxon>
        <taxon>Alphaproteobacteria</taxon>
        <taxon>Rhodobacterales</taxon>
        <taxon>Roseobacteraceae</taxon>
        <taxon>Roseovarius</taxon>
    </lineage>
</organism>
<keyword evidence="2" id="KW-1185">Reference proteome</keyword>
<name>A0A1X7BR37_9RHOB</name>
<dbReference type="EMBL" id="FWXB01000005">
    <property type="protein sequence ID" value="SMC12058.1"/>
    <property type="molecule type" value="Genomic_DNA"/>
</dbReference>
<sequence length="74" mass="8461">MSIACNHLVPSPNPLRNMPGELPLTGHETLDHFVHIIKMQDVRMAKRERLPELAPCETDKPLLPRLKRVVKALF</sequence>
<dbReference type="Proteomes" id="UP000193224">
    <property type="component" value="Unassembled WGS sequence"/>
</dbReference>
<evidence type="ECO:0000313" key="1">
    <source>
        <dbReference type="EMBL" id="SMC12058.1"/>
    </source>
</evidence>
<evidence type="ECO:0000313" key="2">
    <source>
        <dbReference type="Proteomes" id="UP000193224"/>
    </source>
</evidence>
<dbReference type="AlphaFoldDB" id="A0A1X7BR37"/>